<gene>
    <name evidence="1" type="ORF">NIIDNTM18_54280</name>
</gene>
<sequence length="45" mass="4653">MAISEPTLEQDGRGIAELLWTEGTGSLAVLAHGSAGSVDDALRTR</sequence>
<accession>A0A6S6PI52</accession>
<organism evidence="1 2">
    <name type="scientific">Mycolicibacterium litorale</name>
    <dbReference type="NCBI Taxonomy" id="758802"/>
    <lineage>
        <taxon>Bacteria</taxon>
        <taxon>Bacillati</taxon>
        <taxon>Actinomycetota</taxon>
        <taxon>Actinomycetes</taxon>
        <taxon>Mycobacteriales</taxon>
        <taxon>Mycobacteriaceae</taxon>
        <taxon>Mycolicibacterium</taxon>
    </lineage>
</organism>
<evidence type="ECO:0000313" key="2">
    <source>
        <dbReference type="Proteomes" id="UP000515734"/>
    </source>
</evidence>
<proteinExistence type="predicted"/>
<evidence type="ECO:0000313" key="1">
    <source>
        <dbReference type="EMBL" id="BCI56150.1"/>
    </source>
</evidence>
<name>A0A6S6PI52_9MYCO</name>
<dbReference type="AlphaFoldDB" id="A0A6S6PI52"/>
<dbReference type="Proteomes" id="UP000515734">
    <property type="component" value="Chromosome"/>
</dbReference>
<reference evidence="1 2" key="1">
    <citation type="submission" date="2020-07" db="EMBL/GenBank/DDBJ databases">
        <title>Complete genome sequence of Mycolicibacterium litorale like strain isolated from cardiac implantable electronic device infection.</title>
        <authorList>
            <person name="Fukano H."/>
            <person name="Miyama H."/>
            <person name="Hoshino Y."/>
        </authorList>
    </citation>
    <scope>NUCLEOTIDE SEQUENCE [LARGE SCALE GENOMIC DNA]</scope>
    <source>
        <strain evidence="1 2">NIIDNTM18</strain>
    </source>
</reference>
<dbReference type="EMBL" id="AP023287">
    <property type="protein sequence ID" value="BCI56150.1"/>
    <property type="molecule type" value="Genomic_DNA"/>
</dbReference>
<protein>
    <submittedName>
        <fullName evidence="1">Uncharacterized protein</fullName>
    </submittedName>
</protein>